<evidence type="ECO:0000313" key="4">
    <source>
        <dbReference type="Proteomes" id="UP000572817"/>
    </source>
</evidence>
<protein>
    <submittedName>
        <fullName evidence="3">Uncharacterized protein</fullName>
    </submittedName>
</protein>
<dbReference type="AlphaFoldDB" id="A0A8H4N731"/>
<dbReference type="EMBL" id="WWBZ02000022">
    <property type="protein sequence ID" value="KAF4308291.1"/>
    <property type="molecule type" value="Genomic_DNA"/>
</dbReference>
<proteinExistence type="predicted"/>
<reference evidence="3" key="1">
    <citation type="submission" date="2020-04" db="EMBL/GenBank/DDBJ databases">
        <title>Genome Assembly and Annotation of Botryosphaeria dothidea sdau 11-99, a Latent Pathogen of Apple Fruit Ring Rot in China.</title>
        <authorList>
            <person name="Yu C."/>
            <person name="Diao Y."/>
            <person name="Lu Q."/>
            <person name="Zhao J."/>
            <person name="Cui S."/>
            <person name="Peng C."/>
            <person name="He B."/>
            <person name="Liu H."/>
        </authorList>
    </citation>
    <scope>NUCLEOTIDE SEQUENCE [LARGE SCALE GENOMIC DNA]</scope>
    <source>
        <strain evidence="3">Sdau11-99</strain>
    </source>
</reference>
<evidence type="ECO:0000256" key="2">
    <source>
        <dbReference type="SAM" id="SignalP"/>
    </source>
</evidence>
<feature type="region of interest" description="Disordered" evidence="1">
    <location>
        <begin position="90"/>
        <end position="147"/>
    </location>
</feature>
<feature type="signal peptide" evidence="2">
    <location>
        <begin position="1"/>
        <end position="20"/>
    </location>
</feature>
<organism evidence="3 4">
    <name type="scientific">Botryosphaeria dothidea</name>
    <dbReference type="NCBI Taxonomy" id="55169"/>
    <lineage>
        <taxon>Eukaryota</taxon>
        <taxon>Fungi</taxon>
        <taxon>Dikarya</taxon>
        <taxon>Ascomycota</taxon>
        <taxon>Pezizomycotina</taxon>
        <taxon>Dothideomycetes</taxon>
        <taxon>Dothideomycetes incertae sedis</taxon>
        <taxon>Botryosphaeriales</taxon>
        <taxon>Botryosphaeriaceae</taxon>
        <taxon>Botryosphaeria</taxon>
    </lineage>
</organism>
<feature type="compositionally biased region" description="Low complexity" evidence="1">
    <location>
        <begin position="93"/>
        <end position="147"/>
    </location>
</feature>
<comment type="caution">
    <text evidence="3">The sequence shown here is derived from an EMBL/GenBank/DDBJ whole genome shotgun (WGS) entry which is preliminary data.</text>
</comment>
<keyword evidence="2" id="KW-0732">Signal</keyword>
<evidence type="ECO:0000256" key="1">
    <source>
        <dbReference type="SAM" id="MobiDB-lite"/>
    </source>
</evidence>
<gene>
    <name evidence="3" type="ORF">GTA08_BOTSDO04134</name>
</gene>
<feature type="chain" id="PRO_5034227813" evidence="2">
    <location>
        <begin position="21"/>
        <end position="244"/>
    </location>
</feature>
<accession>A0A8H4N731</accession>
<evidence type="ECO:0000313" key="3">
    <source>
        <dbReference type="EMBL" id="KAF4308291.1"/>
    </source>
</evidence>
<dbReference type="Proteomes" id="UP000572817">
    <property type="component" value="Unassembled WGS sequence"/>
</dbReference>
<name>A0A8H4N731_9PEZI</name>
<sequence length="244" mass="24407">MRSSITPVTTVALLFSGALSAAIDPPVVPGSTVDAAYLELRQVPTDTDTAVLDGAIISSADYATQTVDPTEQATDSWTAGLGLTSMMTSTEVPTAPGPTTTTAAPPTKTHRPSSTTLTIGTSTTAASIPASTTDPYDPATATTTTTTTSPLTLTTVWVPETASDGSTSAWTPTVFTQSFSAYPDSWPSSLSLGVYTRTQTMLVETSALSTGGAAAAAGRPRGVGGGGGVVGAAAVAAAGWAVWL</sequence>
<keyword evidence="4" id="KW-1185">Reference proteome</keyword>